<proteinExistence type="predicted"/>
<dbReference type="EMBL" id="CH963847">
    <property type="protein sequence ID" value="EDW72662.2"/>
    <property type="molecule type" value="Genomic_DNA"/>
</dbReference>
<evidence type="ECO:0000313" key="3">
    <source>
        <dbReference type="Proteomes" id="UP000007798"/>
    </source>
</evidence>
<organism evidence="2 3">
    <name type="scientific">Drosophila willistoni</name>
    <name type="common">Fruit fly</name>
    <dbReference type="NCBI Taxonomy" id="7260"/>
    <lineage>
        <taxon>Eukaryota</taxon>
        <taxon>Metazoa</taxon>
        <taxon>Ecdysozoa</taxon>
        <taxon>Arthropoda</taxon>
        <taxon>Hexapoda</taxon>
        <taxon>Insecta</taxon>
        <taxon>Pterygota</taxon>
        <taxon>Neoptera</taxon>
        <taxon>Endopterygota</taxon>
        <taxon>Diptera</taxon>
        <taxon>Brachycera</taxon>
        <taxon>Muscomorpha</taxon>
        <taxon>Ephydroidea</taxon>
        <taxon>Drosophilidae</taxon>
        <taxon>Drosophila</taxon>
        <taxon>Sophophora</taxon>
    </lineage>
</organism>
<name>B4MNF3_DROWI</name>
<accession>B4MNF3</accession>
<sequence>MNSVQAQRPSFAGARPPGGLTQKDKYIGAQNTALENRTGVDIATRFGDSPSGQQTATPIITLPFGASQKPPVGVPLVLPTNSYVPLGTGINGNSIVSDFGVANRFGAADNNNSGVTFASSLTPGVVAVPAFSRPLAAQLPIDAHGDRELINHLNQLPVEQRPFWLINYEAIEALRNSSRPNVGALQTRGSFFGR</sequence>
<gene>
    <name evidence="2" type="primary">Dwil\GK17123</name>
    <name evidence="2" type="ORF">Dwil_GK17123</name>
</gene>
<dbReference type="Proteomes" id="UP000007798">
    <property type="component" value="Unassembled WGS sequence"/>
</dbReference>
<feature type="region of interest" description="Disordered" evidence="1">
    <location>
        <begin position="1"/>
        <end position="22"/>
    </location>
</feature>
<reference evidence="2 3" key="1">
    <citation type="journal article" date="2007" name="Nature">
        <title>Evolution of genes and genomes on the Drosophila phylogeny.</title>
        <authorList>
            <consortium name="Drosophila 12 Genomes Consortium"/>
            <person name="Clark A.G."/>
            <person name="Eisen M.B."/>
            <person name="Smith D.R."/>
            <person name="Bergman C.M."/>
            <person name="Oliver B."/>
            <person name="Markow T.A."/>
            <person name="Kaufman T.C."/>
            <person name="Kellis M."/>
            <person name="Gelbart W."/>
            <person name="Iyer V.N."/>
            <person name="Pollard D.A."/>
            <person name="Sackton T.B."/>
            <person name="Larracuente A.M."/>
            <person name="Singh N.D."/>
            <person name="Abad J.P."/>
            <person name="Abt D.N."/>
            <person name="Adryan B."/>
            <person name="Aguade M."/>
            <person name="Akashi H."/>
            <person name="Anderson W.W."/>
            <person name="Aquadro C.F."/>
            <person name="Ardell D.H."/>
            <person name="Arguello R."/>
            <person name="Artieri C.G."/>
            <person name="Barbash D.A."/>
            <person name="Barker D."/>
            <person name="Barsanti P."/>
            <person name="Batterham P."/>
            <person name="Batzoglou S."/>
            <person name="Begun D."/>
            <person name="Bhutkar A."/>
            <person name="Blanco E."/>
            <person name="Bosak S.A."/>
            <person name="Bradley R.K."/>
            <person name="Brand A.D."/>
            <person name="Brent M.R."/>
            <person name="Brooks A.N."/>
            <person name="Brown R.H."/>
            <person name="Butlin R.K."/>
            <person name="Caggese C."/>
            <person name="Calvi B.R."/>
            <person name="Bernardo de Carvalho A."/>
            <person name="Caspi A."/>
            <person name="Castrezana S."/>
            <person name="Celniker S.E."/>
            <person name="Chang J.L."/>
            <person name="Chapple C."/>
            <person name="Chatterji S."/>
            <person name="Chinwalla A."/>
            <person name="Civetta A."/>
            <person name="Clifton S.W."/>
            <person name="Comeron J.M."/>
            <person name="Costello J.C."/>
            <person name="Coyne J.A."/>
            <person name="Daub J."/>
            <person name="David R.G."/>
            <person name="Delcher A.L."/>
            <person name="Delehaunty K."/>
            <person name="Do C.B."/>
            <person name="Ebling H."/>
            <person name="Edwards K."/>
            <person name="Eickbush T."/>
            <person name="Evans J.D."/>
            <person name="Filipski A."/>
            <person name="Findeiss S."/>
            <person name="Freyhult E."/>
            <person name="Fulton L."/>
            <person name="Fulton R."/>
            <person name="Garcia A.C."/>
            <person name="Gardiner A."/>
            <person name="Garfield D.A."/>
            <person name="Garvin B.E."/>
            <person name="Gibson G."/>
            <person name="Gilbert D."/>
            <person name="Gnerre S."/>
            <person name="Godfrey J."/>
            <person name="Good R."/>
            <person name="Gotea V."/>
            <person name="Gravely B."/>
            <person name="Greenberg A.J."/>
            <person name="Griffiths-Jones S."/>
            <person name="Gross S."/>
            <person name="Guigo R."/>
            <person name="Gustafson E.A."/>
            <person name="Haerty W."/>
            <person name="Hahn M.W."/>
            <person name="Halligan D.L."/>
            <person name="Halpern A.L."/>
            <person name="Halter G.M."/>
            <person name="Han M.V."/>
            <person name="Heger A."/>
            <person name="Hillier L."/>
            <person name="Hinrichs A.S."/>
            <person name="Holmes I."/>
            <person name="Hoskins R.A."/>
            <person name="Hubisz M.J."/>
            <person name="Hultmark D."/>
            <person name="Huntley M.A."/>
            <person name="Jaffe D.B."/>
            <person name="Jagadeeshan S."/>
            <person name="Jeck W.R."/>
            <person name="Johnson J."/>
            <person name="Jones C.D."/>
            <person name="Jordan W.C."/>
            <person name="Karpen G.H."/>
            <person name="Kataoka E."/>
            <person name="Keightley P.D."/>
            <person name="Kheradpour P."/>
            <person name="Kirkness E.F."/>
            <person name="Koerich L.B."/>
            <person name="Kristiansen K."/>
            <person name="Kudrna D."/>
            <person name="Kulathinal R.J."/>
            <person name="Kumar S."/>
            <person name="Kwok R."/>
            <person name="Lander E."/>
            <person name="Langley C.H."/>
            <person name="Lapoint R."/>
            <person name="Lazzaro B.P."/>
            <person name="Lee S.J."/>
            <person name="Levesque L."/>
            <person name="Li R."/>
            <person name="Lin C.F."/>
            <person name="Lin M.F."/>
            <person name="Lindblad-Toh K."/>
            <person name="Llopart A."/>
            <person name="Long M."/>
            <person name="Low L."/>
            <person name="Lozovsky E."/>
            <person name="Lu J."/>
            <person name="Luo M."/>
            <person name="Machado C.A."/>
            <person name="Makalowski W."/>
            <person name="Marzo M."/>
            <person name="Matsuda M."/>
            <person name="Matzkin L."/>
            <person name="McAllister B."/>
            <person name="McBride C.S."/>
            <person name="McKernan B."/>
            <person name="McKernan K."/>
            <person name="Mendez-Lago M."/>
            <person name="Minx P."/>
            <person name="Mollenhauer M.U."/>
            <person name="Montooth K."/>
            <person name="Mount S.M."/>
            <person name="Mu X."/>
            <person name="Myers E."/>
            <person name="Negre B."/>
            <person name="Newfeld S."/>
            <person name="Nielsen R."/>
            <person name="Noor M.A."/>
            <person name="O'Grady P."/>
            <person name="Pachter L."/>
            <person name="Papaceit M."/>
            <person name="Parisi M.J."/>
            <person name="Parisi M."/>
            <person name="Parts L."/>
            <person name="Pedersen J.S."/>
            <person name="Pesole G."/>
            <person name="Phillippy A.M."/>
            <person name="Ponting C.P."/>
            <person name="Pop M."/>
            <person name="Porcelli D."/>
            <person name="Powell J.R."/>
            <person name="Prohaska S."/>
            <person name="Pruitt K."/>
            <person name="Puig M."/>
            <person name="Quesneville H."/>
            <person name="Ram K.R."/>
            <person name="Rand D."/>
            <person name="Rasmussen M.D."/>
            <person name="Reed L.K."/>
            <person name="Reenan R."/>
            <person name="Reily A."/>
            <person name="Remington K.A."/>
            <person name="Rieger T.T."/>
            <person name="Ritchie M.G."/>
            <person name="Robin C."/>
            <person name="Rogers Y.H."/>
            <person name="Rohde C."/>
            <person name="Rozas J."/>
            <person name="Rubenfield M.J."/>
            <person name="Ruiz A."/>
            <person name="Russo S."/>
            <person name="Salzberg S.L."/>
            <person name="Sanchez-Gracia A."/>
            <person name="Saranga D.J."/>
            <person name="Sato H."/>
            <person name="Schaeffer S.W."/>
            <person name="Schatz M.C."/>
            <person name="Schlenke T."/>
            <person name="Schwartz R."/>
            <person name="Segarra C."/>
            <person name="Singh R.S."/>
            <person name="Sirot L."/>
            <person name="Sirota M."/>
            <person name="Sisneros N.B."/>
            <person name="Smith C.D."/>
            <person name="Smith T.F."/>
            <person name="Spieth J."/>
            <person name="Stage D.E."/>
            <person name="Stark A."/>
            <person name="Stephan W."/>
            <person name="Strausberg R.L."/>
            <person name="Strempel S."/>
            <person name="Sturgill D."/>
            <person name="Sutton G."/>
            <person name="Sutton G.G."/>
            <person name="Tao W."/>
            <person name="Teichmann S."/>
            <person name="Tobari Y.N."/>
            <person name="Tomimura Y."/>
            <person name="Tsolas J.M."/>
            <person name="Valente V.L."/>
            <person name="Venter E."/>
            <person name="Venter J.C."/>
            <person name="Vicario S."/>
            <person name="Vieira F.G."/>
            <person name="Vilella A.J."/>
            <person name="Villasante A."/>
            <person name="Walenz B."/>
            <person name="Wang J."/>
            <person name="Wasserman M."/>
            <person name="Watts T."/>
            <person name="Wilson D."/>
            <person name="Wilson R.K."/>
            <person name="Wing R.A."/>
            <person name="Wolfner M.F."/>
            <person name="Wong A."/>
            <person name="Wong G.K."/>
            <person name="Wu C.I."/>
            <person name="Wu G."/>
            <person name="Yamamoto D."/>
            <person name="Yang H.P."/>
            <person name="Yang S.P."/>
            <person name="Yorke J.A."/>
            <person name="Yoshida K."/>
            <person name="Zdobnov E."/>
            <person name="Zhang P."/>
            <person name="Zhang Y."/>
            <person name="Zimin A.V."/>
            <person name="Baldwin J."/>
            <person name="Abdouelleil A."/>
            <person name="Abdulkadir J."/>
            <person name="Abebe A."/>
            <person name="Abera B."/>
            <person name="Abreu J."/>
            <person name="Acer S.C."/>
            <person name="Aftuck L."/>
            <person name="Alexander A."/>
            <person name="An P."/>
            <person name="Anderson E."/>
            <person name="Anderson S."/>
            <person name="Arachi H."/>
            <person name="Azer M."/>
            <person name="Bachantsang P."/>
            <person name="Barry A."/>
            <person name="Bayul T."/>
            <person name="Berlin A."/>
            <person name="Bessette D."/>
            <person name="Bloom T."/>
            <person name="Blye J."/>
            <person name="Boguslavskiy L."/>
            <person name="Bonnet C."/>
            <person name="Boukhgalter B."/>
            <person name="Bourzgui I."/>
            <person name="Brown A."/>
            <person name="Cahill P."/>
            <person name="Channer S."/>
            <person name="Cheshatsang Y."/>
            <person name="Chuda L."/>
            <person name="Citroen M."/>
            <person name="Collymore A."/>
            <person name="Cooke P."/>
            <person name="Costello M."/>
            <person name="D'Aco K."/>
            <person name="Daza R."/>
            <person name="De Haan G."/>
            <person name="DeGray S."/>
            <person name="DeMaso C."/>
            <person name="Dhargay N."/>
            <person name="Dooley K."/>
            <person name="Dooley E."/>
            <person name="Doricent M."/>
            <person name="Dorje P."/>
            <person name="Dorjee K."/>
            <person name="Dupes A."/>
            <person name="Elong R."/>
            <person name="Falk J."/>
            <person name="Farina A."/>
            <person name="Faro S."/>
            <person name="Ferguson D."/>
            <person name="Fisher S."/>
            <person name="Foley C.D."/>
            <person name="Franke A."/>
            <person name="Friedrich D."/>
            <person name="Gadbois L."/>
            <person name="Gearin G."/>
            <person name="Gearin C.R."/>
            <person name="Giannoukos G."/>
            <person name="Goode T."/>
            <person name="Graham J."/>
            <person name="Grandbois E."/>
            <person name="Grewal S."/>
            <person name="Gyaltsen K."/>
            <person name="Hafez N."/>
            <person name="Hagos B."/>
            <person name="Hall J."/>
            <person name="Henson C."/>
            <person name="Hollinger A."/>
            <person name="Honan T."/>
            <person name="Huard M.D."/>
            <person name="Hughes L."/>
            <person name="Hurhula B."/>
            <person name="Husby M.E."/>
            <person name="Kamat A."/>
            <person name="Kanga B."/>
            <person name="Kashin S."/>
            <person name="Khazanovich D."/>
            <person name="Kisner P."/>
            <person name="Lance K."/>
            <person name="Lara M."/>
            <person name="Lee W."/>
            <person name="Lennon N."/>
            <person name="Letendre F."/>
            <person name="LeVine R."/>
            <person name="Lipovsky A."/>
            <person name="Liu X."/>
            <person name="Liu J."/>
            <person name="Liu S."/>
            <person name="Lokyitsang T."/>
            <person name="Lokyitsang Y."/>
            <person name="Lubonja R."/>
            <person name="Lui A."/>
            <person name="MacDonald P."/>
            <person name="Magnisalis V."/>
            <person name="Maru K."/>
            <person name="Matthews C."/>
            <person name="McCusker W."/>
            <person name="McDonough S."/>
            <person name="Mehta T."/>
            <person name="Meldrim J."/>
            <person name="Meneus L."/>
            <person name="Mihai O."/>
            <person name="Mihalev A."/>
            <person name="Mihova T."/>
            <person name="Mittelman R."/>
            <person name="Mlenga V."/>
            <person name="Montmayeur A."/>
            <person name="Mulrain L."/>
            <person name="Navidi A."/>
            <person name="Naylor J."/>
            <person name="Negash T."/>
            <person name="Nguyen T."/>
            <person name="Nguyen N."/>
            <person name="Nicol R."/>
            <person name="Norbu C."/>
            <person name="Norbu N."/>
            <person name="Novod N."/>
            <person name="O'Neill B."/>
            <person name="Osman S."/>
            <person name="Markiewicz E."/>
            <person name="Oyono O.L."/>
            <person name="Patti C."/>
            <person name="Phunkhang P."/>
            <person name="Pierre F."/>
            <person name="Priest M."/>
            <person name="Raghuraman S."/>
            <person name="Rege F."/>
            <person name="Reyes R."/>
            <person name="Rise C."/>
            <person name="Rogov P."/>
            <person name="Ross K."/>
            <person name="Ryan E."/>
            <person name="Settipalli S."/>
            <person name="Shea T."/>
            <person name="Sherpa N."/>
            <person name="Shi L."/>
            <person name="Shih D."/>
            <person name="Sparrow T."/>
            <person name="Spaulding J."/>
            <person name="Stalker J."/>
            <person name="Stange-Thomann N."/>
            <person name="Stavropoulos S."/>
            <person name="Stone C."/>
            <person name="Strader C."/>
            <person name="Tesfaye S."/>
            <person name="Thomson T."/>
            <person name="Thoulutsang Y."/>
            <person name="Thoulutsang D."/>
            <person name="Topham K."/>
            <person name="Topping I."/>
            <person name="Tsamla T."/>
            <person name="Vassiliev H."/>
            <person name="Vo A."/>
            <person name="Wangchuk T."/>
            <person name="Wangdi T."/>
            <person name="Weiand M."/>
            <person name="Wilkinson J."/>
            <person name="Wilson A."/>
            <person name="Yadav S."/>
            <person name="Young G."/>
            <person name="Yu Q."/>
            <person name="Zembek L."/>
            <person name="Zhong D."/>
            <person name="Zimmer A."/>
            <person name="Zwirko Z."/>
            <person name="Jaffe D.B."/>
            <person name="Alvarez P."/>
            <person name="Brockman W."/>
            <person name="Butler J."/>
            <person name="Chin C."/>
            <person name="Gnerre S."/>
            <person name="Grabherr M."/>
            <person name="Kleber M."/>
            <person name="Mauceli E."/>
            <person name="MacCallum I."/>
        </authorList>
    </citation>
    <scope>NUCLEOTIDE SEQUENCE [LARGE SCALE GENOMIC DNA]</scope>
    <source>
        <strain evidence="3">Tucson 14030-0811.24</strain>
    </source>
</reference>
<evidence type="ECO:0000256" key="1">
    <source>
        <dbReference type="SAM" id="MobiDB-lite"/>
    </source>
</evidence>
<dbReference type="STRING" id="7260.B4MNF3"/>
<dbReference type="AlphaFoldDB" id="B4MNF3"/>
<dbReference type="HOGENOM" id="CLU_1429394_0_0_1"/>
<dbReference type="InParanoid" id="B4MNF3"/>
<evidence type="ECO:0000313" key="2">
    <source>
        <dbReference type="EMBL" id="EDW72662.2"/>
    </source>
</evidence>
<protein>
    <submittedName>
        <fullName evidence="2">Uncharacterized protein</fullName>
    </submittedName>
</protein>
<dbReference type="OrthoDB" id="6612236at2759"/>
<keyword evidence="3" id="KW-1185">Reference proteome</keyword>